<feature type="compositionally biased region" description="Basic and acidic residues" evidence="4">
    <location>
        <begin position="147"/>
        <end position="182"/>
    </location>
</feature>
<comment type="caution">
    <text evidence="6">The sequence shown here is derived from an EMBL/GenBank/DDBJ whole genome shotgun (WGS) entry which is preliminary data.</text>
</comment>
<feature type="compositionally biased region" description="Polar residues" evidence="4">
    <location>
        <begin position="116"/>
        <end position="132"/>
    </location>
</feature>
<dbReference type="Proteomes" id="UP000285405">
    <property type="component" value="Unassembled WGS sequence"/>
</dbReference>
<dbReference type="PROSITE" id="PS01031">
    <property type="entry name" value="SHSP"/>
    <property type="match status" value="1"/>
</dbReference>
<evidence type="ECO:0000256" key="3">
    <source>
        <dbReference type="RuleBase" id="RU003616"/>
    </source>
</evidence>
<dbReference type="AlphaFoldDB" id="A0A420IA41"/>
<dbReference type="Pfam" id="PF00011">
    <property type="entry name" value="HSP20"/>
    <property type="match status" value="1"/>
</dbReference>
<dbReference type="SUPFAM" id="SSF49764">
    <property type="entry name" value="HSP20-like chaperones"/>
    <property type="match status" value="1"/>
</dbReference>
<dbReference type="PANTHER" id="PTHR11527">
    <property type="entry name" value="HEAT-SHOCK PROTEIN 20 FAMILY MEMBER"/>
    <property type="match status" value="1"/>
</dbReference>
<feature type="region of interest" description="Disordered" evidence="4">
    <location>
        <begin position="116"/>
        <end position="182"/>
    </location>
</feature>
<keyword evidence="1 6" id="KW-0346">Stress response</keyword>
<dbReference type="Gene3D" id="2.60.40.790">
    <property type="match status" value="1"/>
</dbReference>
<evidence type="ECO:0000256" key="4">
    <source>
        <dbReference type="SAM" id="MobiDB-lite"/>
    </source>
</evidence>
<evidence type="ECO:0000259" key="5">
    <source>
        <dbReference type="PROSITE" id="PS01031"/>
    </source>
</evidence>
<dbReference type="EMBL" id="MCBR01010133">
    <property type="protein sequence ID" value="RKF71381.1"/>
    <property type="molecule type" value="Genomic_DNA"/>
</dbReference>
<comment type="similarity">
    <text evidence="2 3">Belongs to the small heat shock protein (HSP20) family.</text>
</comment>
<evidence type="ECO:0000313" key="6">
    <source>
        <dbReference type="EMBL" id="RKF71381.1"/>
    </source>
</evidence>
<dbReference type="InterPro" id="IPR008978">
    <property type="entry name" value="HSP20-like_chaperone"/>
</dbReference>
<sequence>MFSKTLRPSRPLRILKKSLKKSHATPLCMRRKISMLPKTIFTKDHTEFPPIFRLLEEFDKYSRSVDQPTTRISQFRSFTPKFDVKELPDSYELYGELPGIDQKDIEIEFTDTSTLTISGHTQRTHTQVSEPNDFTEDRNSQTSDTYSSERPHDKTVGNVDSEKSLDKSNDTSKSKVTEESEEKFWVMERSVGEFSRSFTFPAQVDEENVTASMSNGVLTVIVPKTKKQSVRKITIQ</sequence>
<protein>
    <submittedName>
        <fullName evidence="6">30 kDa heat shock protein</fullName>
    </submittedName>
</protein>
<evidence type="ECO:0000256" key="1">
    <source>
        <dbReference type="ARBA" id="ARBA00023016"/>
    </source>
</evidence>
<reference evidence="6 7" key="1">
    <citation type="journal article" date="2018" name="BMC Genomics">
        <title>Comparative genome analyses reveal sequence features reflecting distinct modes of host-adaptation between dicot and monocot powdery mildew.</title>
        <authorList>
            <person name="Wu Y."/>
            <person name="Ma X."/>
            <person name="Pan Z."/>
            <person name="Kale S.D."/>
            <person name="Song Y."/>
            <person name="King H."/>
            <person name="Zhang Q."/>
            <person name="Presley C."/>
            <person name="Deng X."/>
            <person name="Wei C.I."/>
            <person name="Xiao S."/>
        </authorList>
    </citation>
    <scope>NUCLEOTIDE SEQUENCE [LARGE SCALE GENOMIC DNA]</scope>
    <source>
        <strain evidence="6">UCSC1</strain>
    </source>
</reference>
<organism evidence="6 7">
    <name type="scientific">Golovinomyces cichoracearum</name>
    <dbReference type="NCBI Taxonomy" id="62708"/>
    <lineage>
        <taxon>Eukaryota</taxon>
        <taxon>Fungi</taxon>
        <taxon>Dikarya</taxon>
        <taxon>Ascomycota</taxon>
        <taxon>Pezizomycotina</taxon>
        <taxon>Leotiomycetes</taxon>
        <taxon>Erysiphales</taxon>
        <taxon>Erysiphaceae</taxon>
        <taxon>Golovinomyces</taxon>
    </lineage>
</organism>
<name>A0A420IA41_9PEZI</name>
<evidence type="ECO:0000256" key="2">
    <source>
        <dbReference type="PROSITE-ProRule" id="PRU00285"/>
    </source>
</evidence>
<evidence type="ECO:0000313" key="7">
    <source>
        <dbReference type="Proteomes" id="UP000285405"/>
    </source>
</evidence>
<accession>A0A420IA41</accession>
<feature type="domain" description="SHSP" evidence="5">
    <location>
        <begin position="73"/>
        <end position="236"/>
    </location>
</feature>
<gene>
    <name evidence="6" type="ORF">GcC1_101018</name>
</gene>
<dbReference type="InterPro" id="IPR002068">
    <property type="entry name" value="A-crystallin/Hsp20_dom"/>
</dbReference>
<dbReference type="InterPro" id="IPR031107">
    <property type="entry name" value="Small_HSP"/>
</dbReference>
<dbReference type="CDD" id="cd06464">
    <property type="entry name" value="ACD_sHsps-like"/>
    <property type="match status" value="1"/>
</dbReference>
<proteinExistence type="inferred from homology"/>
<dbReference type="OrthoDB" id="1431247at2759"/>